<evidence type="ECO:0000256" key="5">
    <source>
        <dbReference type="ARBA" id="ARBA00022824"/>
    </source>
</evidence>
<dbReference type="InterPro" id="IPR009542">
    <property type="entry name" value="Spc1/SPCS1"/>
</dbReference>
<keyword evidence="5" id="KW-0256">Endoplasmic reticulum</keyword>
<dbReference type="PANTHER" id="PTHR13202:SF0">
    <property type="entry name" value="SIGNAL PEPTIDASE COMPLEX SUBUNIT 1"/>
    <property type="match status" value="1"/>
</dbReference>
<evidence type="ECO:0000256" key="3">
    <source>
        <dbReference type="ARBA" id="ARBA00017059"/>
    </source>
</evidence>
<dbReference type="GO" id="GO:0045047">
    <property type="term" value="P:protein targeting to ER"/>
    <property type="evidence" value="ECO:0007669"/>
    <property type="project" value="TreeGrafter"/>
</dbReference>
<sequence length="84" mass="9133">MDFKGQKLAEQLCLYIILAAGALAFATGWYQGSFAAMMKVYGGGVAVAMLACVPDWPYFNKQPQSWLPSQKEALASARPMQAAR</sequence>
<comment type="similarity">
    <text evidence="2">Belongs to the SPCS1 family.</text>
</comment>
<name>A0AAW1SAT0_9CHLO</name>
<organism evidence="10 11">
    <name type="scientific">Elliptochloris bilobata</name>
    <dbReference type="NCBI Taxonomy" id="381761"/>
    <lineage>
        <taxon>Eukaryota</taxon>
        <taxon>Viridiplantae</taxon>
        <taxon>Chlorophyta</taxon>
        <taxon>core chlorophytes</taxon>
        <taxon>Trebouxiophyceae</taxon>
        <taxon>Trebouxiophyceae incertae sedis</taxon>
        <taxon>Elliptochloris clade</taxon>
        <taxon>Elliptochloris</taxon>
    </lineage>
</organism>
<evidence type="ECO:0000256" key="7">
    <source>
        <dbReference type="ARBA" id="ARBA00023136"/>
    </source>
</evidence>
<evidence type="ECO:0000256" key="4">
    <source>
        <dbReference type="ARBA" id="ARBA00022692"/>
    </source>
</evidence>
<dbReference type="Proteomes" id="UP001445335">
    <property type="component" value="Unassembled WGS sequence"/>
</dbReference>
<dbReference type="PANTHER" id="PTHR13202">
    <property type="entry name" value="MICROSOMAL SIGNAL PEPTIDASE 12 KDA SUBUNIT"/>
    <property type="match status" value="1"/>
</dbReference>
<dbReference type="AlphaFoldDB" id="A0AAW1SAT0"/>
<dbReference type="Pfam" id="PF06645">
    <property type="entry name" value="SPC12"/>
    <property type="match status" value="1"/>
</dbReference>
<gene>
    <name evidence="10" type="ORF">WJX81_005794</name>
</gene>
<protein>
    <recommendedName>
        <fullName evidence="3">Signal peptidase complex subunit 1</fullName>
    </recommendedName>
</protein>
<comment type="function">
    <text evidence="8">Component of the signal peptidase complex (SPC) which catalyzes the cleavage of N-terminal signal sequences from nascent proteins as they are translocated into the lumen of the endoplasmic reticulum. Dispensable for SPC enzymatic activity.</text>
</comment>
<keyword evidence="11" id="KW-1185">Reference proteome</keyword>
<evidence type="ECO:0000256" key="6">
    <source>
        <dbReference type="ARBA" id="ARBA00022989"/>
    </source>
</evidence>
<evidence type="ECO:0000256" key="1">
    <source>
        <dbReference type="ARBA" id="ARBA00004477"/>
    </source>
</evidence>
<proteinExistence type="inferred from homology"/>
<evidence type="ECO:0000256" key="8">
    <source>
        <dbReference type="ARBA" id="ARBA00045204"/>
    </source>
</evidence>
<evidence type="ECO:0000256" key="2">
    <source>
        <dbReference type="ARBA" id="ARBA00005245"/>
    </source>
</evidence>
<dbReference type="EMBL" id="JALJOU010000007">
    <property type="protein sequence ID" value="KAK9842553.1"/>
    <property type="molecule type" value="Genomic_DNA"/>
</dbReference>
<dbReference type="GO" id="GO:0005787">
    <property type="term" value="C:signal peptidase complex"/>
    <property type="evidence" value="ECO:0007669"/>
    <property type="project" value="InterPro"/>
</dbReference>
<evidence type="ECO:0000313" key="11">
    <source>
        <dbReference type="Proteomes" id="UP001445335"/>
    </source>
</evidence>
<comment type="subcellular location">
    <subcellularLocation>
        <location evidence="1">Endoplasmic reticulum membrane</location>
        <topology evidence="1">Multi-pass membrane protein</topology>
    </subcellularLocation>
</comment>
<feature type="transmembrane region" description="Helical" evidence="9">
    <location>
        <begin position="12"/>
        <end position="30"/>
    </location>
</feature>
<dbReference type="GO" id="GO:0006465">
    <property type="term" value="P:signal peptide processing"/>
    <property type="evidence" value="ECO:0007669"/>
    <property type="project" value="InterPro"/>
</dbReference>
<keyword evidence="4 9" id="KW-0812">Transmembrane</keyword>
<evidence type="ECO:0000256" key="9">
    <source>
        <dbReference type="SAM" id="Phobius"/>
    </source>
</evidence>
<accession>A0AAW1SAT0</accession>
<keyword evidence="6 9" id="KW-1133">Transmembrane helix</keyword>
<evidence type="ECO:0000313" key="10">
    <source>
        <dbReference type="EMBL" id="KAK9842553.1"/>
    </source>
</evidence>
<comment type="caution">
    <text evidence="10">The sequence shown here is derived from an EMBL/GenBank/DDBJ whole genome shotgun (WGS) entry which is preliminary data.</text>
</comment>
<keyword evidence="7 9" id="KW-0472">Membrane</keyword>
<reference evidence="10 11" key="1">
    <citation type="journal article" date="2024" name="Nat. Commun.">
        <title>Phylogenomics reveals the evolutionary origins of lichenization in chlorophyte algae.</title>
        <authorList>
            <person name="Puginier C."/>
            <person name="Libourel C."/>
            <person name="Otte J."/>
            <person name="Skaloud P."/>
            <person name="Haon M."/>
            <person name="Grisel S."/>
            <person name="Petersen M."/>
            <person name="Berrin J.G."/>
            <person name="Delaux P.M."/>
            <person name="Dal Grande F."/>
            <person name="Keller J."/>
        </authorList>
    </citation>
    <scope>NUCLEOTIDE SEQUENCE [LARGE SCALE GENOMIC DNA]</scope>
    <source>
        <strain evidence="10 11">SAG 245.80</strain>
    </source>
</reference>